<evidence type="ECO:0000256" key="8">
    <source>
        <dbReference type="ARBA" id="ARBA00023224"/>
    </source>
</evidence>
<evidence type="ECO:0000256" key="6">
    <source>
        <dbReference type="ARBA" id="ARBA00023136"/>
    </source>
</evidence>
<dbReference type="SUPFAM" id="SSF81321">
    <property type="entry name" value="Family A G protein-coupled receptor-like"/>
    <property type="match status" value="2"/>
</dbReference>
<feature type="transmembrane region" description="Helical" evidence="9">
    <location>
        <begin position="665"/>
        <end position="683"/>
    </location>
</feature>
<accession>A0A2B4SAQ9</accession>
<evidence type="ECO:0000313" key="12">
    <source>
        <dbReference type="Proteomes" id="UP000225706"/>
    </source>
</evidence>
<dbReference type="GO" id="GO:0004930">
    <property type="term" value="F:G protein-coupled receptor activity"/>
    <property type="evidence" value="ECO:0007669"/>
    <property type="project" value="UniProtKB-KW"/>
</dbReference>
<evidence type="ECO:0000256" key="7">
    <source>
        <dbReference type="ARBA" id="ARBA00023170"/>
    </source>
</evidence>
<keyword evidence="4 9" id="KW-1133">Transmembrane helix</keyword>
<feature type="transmembrane region" description="Helical" evidence="9">
    <location>
        <begin position="154"/>
        <end position="172"/>
    </location>
</feature>
<keyword evidence="2" id="KW-1003">Cell membrane</keyword>
<protein>
    <submittedName>
        <fullName evidence="11">Octopamine receptor beta-2R</fullName>
    </submittedName>
</protein>
<reference evidence="12" key="1">
    <citation type="journal article" date="2017" name="bioRxiv">
        <title>Comparative analysis of the genomes of Stylophora pistillata and Acropora digitifera provides evidence for extensive differences between species of corals.</title>
        <authorList>
            <person name="Voolstra C.R."/>
            <person name="Li Y."/>
            <person name="Liew Y.J."/>
            <person name="Baumgarten S."/>
            <person name="Zoccola D."/>
            <person name="Flot J.-F."/>
            <person name="Tambutte S."/>
            <person name="Allemand D."/>
            <person name="Aranda M."/>
        </authorList>
    </citation>
    <scope>NUCLEOTIDE SEQUENCE [LARGE SCALE GENOMIC DNA]</scope>
</reference>
<dbReference type="STRING" id="50429.A0A2B4SAQ9"/>
<evidence type="ECO:0000256" key="3">
    <source>
        <dbReference type="ARBA" id="ARBA00022692"/>
    </source>
</evidence>
<feature type="domain" description="G-protein coupled receptors family 1 profile" evidence="10">
    <location>
        <begin position="420"/>
        <end position="680"/>
    </location>
</feature>
<feature type="transmembrane region" description="Helical" evidence="9">
    <location>
        <begin position="525"/>
        <end position="546"/>
    </location>
</feature>
<dbReference type="Gene3D" id="1.20.1070.10">
    <property type="entry name" value="Rhodopsin 7-helix transmembrane proteins"/>
    <property type="match status" value="2"/>
</dbReference>
<comment type="subcellular location">
    <subcellularLocation>
        <location evidence="1">Cell membrane</location>
        <topology evidence="1">Multi-pass membrane protein</topology>
    </subcellularLocation>
</comment>
<dbReference type="InterPro" id="IPR017452">
    <property type="entry name" value="GPCR_Rhodpsn_7TM"/>
</dbReference>
<evidence type="ECO:0000256" key="5">
    <source>
        <dbReference type="ARBA" id="ARBA00023040"/>
    </source>
</evidence>
<dbReference type="Pfam" id="PF00001">
    <property type="entry name" value="7tm_1"/>
    <property type="match status" value="2"/>
</dbReference>
<dbReference type="PANTHER" id="PTHR22752">
    <property type="entry name" value="G PROTEIN-COUPLED RECEPTOR"/>
    <property type="match status" value="1"/>
</dbReference>
<dbReference type="CDD" id="cd00637">
    <property type="entry name" value="7tm_classA_rhodopsin-like"/>
    <property type="match status" value="2"/>
</dbReference>
<feature type="transmembrane region" description="Helical" evidence="9">
    <location>
        <begin position="625"/>
        <end position="645"/>
    </location>
</feature>
<dbReference type="Proteomes" id="UP000225706">
    <property type="component" value="Unassembled WGS sequence"/>
</dbReference>
<evidence type="ECO:0000256" key="4">
    <source>
        <dbReference type="ARBA" id="ARBA00022989"/>
    </source>
</evidence>
<dbReference type="GO" id="GO:0005886">
    <property type="term" value="C:plasma membrane"/>
    <property type="evidence" value="ECO:0007669"/>
    <property type="project" value="UniProtKB-SubCell"/>
</dbReference>
<comment type="caution">
    <text evidence="11">The sequence shown here is derived from an EMBL/GenBank/DDBJ whole genome shotgun (WGS) entry which is preliminary data.</text>
</comment>
<evidence type="ECO:0000259" key="10">
    <source>
        <dbReference type="PROSITE" id="PS50262"/>
    </source>
</evidence>
<keyword evidence="6 9" id="KW-0472">Membrane</keyword>
<dbReference type="EMBL" id="LSMT01000125">
    <property type="protein sequence ID" value="PFX26456.1"/>
    <property type="molecule type" value="Genomic_DNA"/>
</dbReference>
<dbReference type="PROSITE" id="PS50262">
    <property type="entry name" value="G_PROTEIN_RECEP_F1_2"/>
    <property type="match status" value="2"/>
</dbReference>
<feature type="transmembrane region" description="Helical" evidence="9">
    <location>
        <begin position="55"/>
        <end position="84"/>
    </location>
</feature>
<name>A0A2B4SAQ9_STYPI</name>
<evidence type="ECO:0000256" key="9">
    <source>
        <dbReference type="SAM" id="Phobius"/>
    </source>
</evidence>
<evidence type="ECO:0000256" key="2">
    <source>
        <dbReference type="ARBA" id="ARBA00022475"/>
    </source>
</evidence>
<organism evidence="11 12">
    <name type="scientific">Stylophora pistillata</name>
    <name type="common">Smooth cauliflower coral</name>
    <dbReference type="NCBI Taxonomy" id="50429"/>
    <lineage>
        <taxon>Eukaryota</taxon>
        <taxon>Metazoa</taxon>
        <taxon>Cnidaria</taxon>
        <taxon>Anthozoa</taxon>
        <taxon>Hexacorallia</taxon>
        <taxon>Scleractinia</taxon>
        <taxon>Astrocoeniina</taxon>
        <taxon>Pocilloporidae</taxon>
        <taxon>Stylophora</taxon>
    </lineage>
</organism>
<sequence>MRVVITAKKTVTMVIMTWLTALGLAALPLTGFIAFEFKPGSTQCGVQIPANIGQTIYSFVVLVVAFLMPLCIMGFCYVNIFLVVKKHNIRRSRMSLSSINSESSLSTQSQIALTVFMMLIVFILCWSPYFAYMVYLTAHQVKSPDAFARSLGLASYWFAFLNSCINPFVYGFRNPLIRRPLYLMCCNRKFRRSRERYSLRKAHQHCDPFLGTPLPLVDCDKTSPPYPAFINVVALTEEDITSPNEGIDKATVDRGTQRRENWKILSFQDLPHVYIVNGVSSTTNQVLSISVKQQTFPDHAYDVTCSSCSSVCSDCNRVVTNSNEVIMCSSMLSVEDSGLCSIPSSLYEPHKEYNVAYQFIKICMGFLLDIHGGFAPMADLNFSQLQNSSLSNNEVDGEPGTKYLVLAPVLLLIMLLAIVGNMTLIITICRTRVLRRTCLNMFVLNQACADLGVALFWMPFSIITCYTRNWIFGDSICQLNGFVNILFEASSVFTLTSISIVRYYSTLTPRPITVAMTTKITLTMVTMTWLTAFVLAALPLTGFIVFEFRPGSTQCGVQIPANVGQTIYSFVVLVAFLMPLCIIGFCYINVFLKARALGIRRPSMSLSTIKSESSLSQQSQVAVTVFMRLIAFILCWSPYFAYMAYSTAGQVKSPNAFARGLGLASYWFAFLNSCINPFVYGIGDREIRKPLYLMCCNRKFRRGRERYSLRKAHQHCDSFLGTPLPLVDCDKTSPPYPAFVNVVALTEKDIASPNEGIDKATVDRGTQTCENWKISSFQDLPHVYIVDGASSTTYQVFPLQLQKQKTFSDHAYDVTCSSCSTAILW</sequence>
<feature type="transmembrane region" description="Helical" evidence="9">
    <location>
        <begin position="12"/>
        <end position="35"/>
    </location>
</feature>
<dbReference type="AlphaFoldDB" id="A0A2B4SAQ9"/>
<keyword evidence="5" id="KW-0297">G-protein coupled receptor</keyword>
<gene>
    <name evidence="11" type="primary">Octbeta2R</name>
    <name evidence="11" type="ORF">AWC38_SpisGene8860</name>
</gene>
<evidence type="ECO:0000313" key="11">
    <source>
        <dbReference type="EMBL" id="PFX26456.1"/>
    </source>
</evidence>
<keyword evidence="7 11" id="KW-0675">Receptor</keyword>
<feature type="domain" description="G-protein coupled receptors family 1 profile" evidence="10">
    <location>
        <begin position="1"/>
        <end position="170"/>
    </location>
</feature>
<feature type="transmembrane region" description="Helical" evidence="9">
    <location>
        <begin position="441"/>
        <end position="462"/>
    </location>
</feature>
<dbReference type="InterPro" id="IPR000276">
    <property type="entry name" value="GPCR_Rhodpsn"/>
</dbReference>
<feature type="transmembrane region" description="Helical" evidence="9">
    <location>
        <begin position="111"/>
        <end position="134"/>
    </location>
</feature>
<evidence type="ECO:0000256" key="1">
    <source>
        <dbReference type="ARBA" id="ARBA00004651"/>
    </source>
</evidence>
<keyword evidence="8" id="KW-0807">Transducer</keyword>
<feature type="transmembrane region" description="Helical" evidence="9">
    <location>
        <begin position="359"/>
        <end position="378"/>
    </location>
</feature>
<proteinExistence type="predicted"/>
<feature type="transmembrane region" description="Helical" evidence="9">
    <location>
        <begin position="482"/>
        <end position="504"/>
    </location>
</feature>
<keyword evidence="12" id="KW-1185">Reference proteome</keyword>
<dbReference type="OrthoDB" id="10034726at2759"/>
<feature type="transmembrane region" description="Helical" evidence="9">
    <location>
        <begin position="566"/>
        <end position="592"/>
    </location>
</feature>
<keyword evidence="3 9" id="KW-0812">Transmembrane</keyword>
<feature type="transmembrane region" description="Helical" evidence="9">
    <location>
        <begin position="403"/>
        <end position="429"/>
    </location>
</feature>
<dbReference type="PRINTS" id="PR00237">
    <property type="entry name" value="GPCRRHODOPSN"/>
</dbReference>